<feature type="compositionally biased region" description="Polar residues" evidence="1">
    <location>
        <begin position="65"/>
        <end position="77"/>
    </location>
</feature>
<feature type="region of interest" description="Disordered" evidence="1">
    <location>
        <begin position="53"/>
        <end position="77"/>
    </location>
</feature>
<proteinExistence type="predicted"/>
<evidence type="ECO:0000256" key="1">
    <source>
        <dbReference type="SAM" id="MobiDB-lite"/>
    </source>
</evidence>
<dbReference type="Proteomes" id="UP000245926">
    <property type="component" value="Chromosome"/>
</dbReference>
<evidence type="ECO:0000313" key="2">
    <source>
        <dbReference type="EMBL" id="AWN40179.1"/>
    </source>
</evidence>
<dbReference type="KEGG" id="mets:DK389_06040"/>
<accession>A0A2U8W275</accession>
<name>A0A2U8W275_9HYPH</name>
<dbReference type="EMBL" id="CP029550">
    <property type="protein sequence ID" value="AWN40179.1"/>
    <property type="molecule type" value="Genomic_DNA"/>
</dbReference>
<protein>
    <submittedName>
        <fullName evidence="2">Uncharacterized protein</fullName>
    </submittedName>
</protein>
<dbReference type="AlphaFoldDB" id="A0A2U8W275"/>
<gene>
    <name evidence="2" type="ORF">DK389_06040</name>
</gene>
<dbReference type="RefSeq" id="WP_109888103.1">
    <property type="nucleotide sequence ID" value="NZ_CP029550.1"/>
</dbReference>
<organism evidence="2 3">
    <name type="scientific">Methylobacterium durans</name>
    <dbReference type="NCBI Taxonomy" id="2202825"/>
    <lineage>
        <taxon>Bacteria</taxon>
        <taxon>Pseudomonadati</taxon>
        <taxon>Pseudomonadota</taxon>
        <taxon>Alphaproteobacteria</taxon>
        <taxon>Hyphomicrobiales</taxon>
        <taxon>Methylobacteriaceae</taxon>
        <taxon>Methylobacterium</taxon>
    </lineage>
</organism>
<reference evidence="3" key="1">
    <citation type="submission" date="2018-05" db="EMBL/GenBank/DDBJ databases">
        <title>Complete Genome Sequence of Methylobacterium sp. 17SD2-17.</title>
        <authorList>
            <person name="Srinivasan S."/>
        </authorList>
    </citation>
    <scope>NUCLEOTIDE SEQUENCE [LARGE SCALE GENOMIC DNA]</scope>
    <source>
        <strain evidence="3">17SD2-17</strain>
    </source>
</reference>
<evidence type="ECO:0000313" key="3">
    <source>
        <dbReference type="Proteomes" id="UP000245926"/>
    </source>
</evidence>
<keyword evidence="3" id="KW-1185">Reference proteome</keyword>
<sequence>MATARIMTTAGVMAMTGIMTMTAIMTTAGVVTTAGAMTMIGITATARAISTTNGQQVGRKRWRSMRTTSTTVGAKAA</sequence>